<evidence type="ECO:0000313" key="2">
    <source>
        <dbReference type="EMBL" id="MBO1861225.1"/>
    </source>
</evidence>
<protein>
    <submittedName>
        <fullName evidence="2">Transposase</fullName>
    </submittedName>
</protein>
<proteinExistence type="predicted"/>
<sequence length="127" mass="14487">MGCETGPWPTSRTGWPPARLARTYRHDQGREQSGRDREFVDVAPCGRRRRRIQGSSQKATARISTGARNQVERYFNRVEQCRRVATRYDTSLKAATDALSPRKQREPETTQAPAPLSLGSERRQCLQ</sequence>
<dbReference type="EMBL" id="JAGEMI010000001">
    <property type="protein sequence ID" value="MBO1861225.1"/>
    <property type="molecule type" value="Genomic_DNA"/>
</dbReference>
<comment type="caution">
    <text evidence="2">The sequence shown here is derived from an EMBL/GenBank/DDBJ whole genome shotgun (WGS) entry which is preliminary data.</text>
</comment>
<gene>
    <name evidence="2" type="ORF">J4G43_09835</name>
</gene>
<dbReference type="AlphaFoldDB" id="A0A939M4K9"/>
<name>A0A939M4K9_9BRAD</name>
<organism evidence="2">
    <name type="scientific">Bradyrhizobium barranii subsp. barranii</name>
    <dbReference type="NCBI Taxonomy" id="2823807"/>
    <lineage>
        <taxon>Bacteria</taxon>
        <taxon>Pseudomonadati</taxon>
        <taxon>Pseudomonadota</taxon>
        <taxon>Alphaproteobacteria</taxon>
        <taxon>Hyphomicrobiales</taxon>
        <taxon>Nitrobacteraceae</taxon>
        <taxon>Bradyrhizobium</taxon>
        <taxon>Bradyrhizobium barranii</taxon>
    </lineage>
</organism>
<accession>A0A939M4K9</accession>
<feature type="region of interest" description="Disordered" evidence="1">
    <location>
        <begin position="1"/>
        <end position="20"/>
    </location>
</feature>
<feature type="region of interest" description="Disordered" evidence="1">
    <location>
        <begin position="95"/>
        <end position="127"/>
    </location>
</feature>
<reference evidence="2" key="1">
    <citation type="submission" date="2021-03" db="EMBL/GenBank/DDBJ databases">
        <title>Whole Genome Sequence of Bradyrhizobium sp. Strain 144S4.</title>
        <authorList>
            <person name="Bromfield E.S.P."/>
            <person name="Cloutier S."/>
        </authorList>
    </citation>
    <scope>NUCLEOTIDE SEQUENCE [LARGE SCALE GENOMIC DNA]</scope>
    <source>
        <strain evidence="2">144S4</strain>
    </source>
</reference>
<evidence type="ECO:0000256" key="1">
    <source>
        <dbReference type="SAM" id="MobiDB-lite"/>
    </source>
</evidence>